<evidence type="ECO:0000256" key="1">
    <source>
        <dbReference type="ARBA" id="ARBA00004236"/>
    </source>
</evidence>
<dbReference type="Pfam" id="PF02397">
    <property type="entry name" value="Bac_transf"/>
    <property type="match status" value="1"/>
</dbReference>
<evidence type="ECO:0000313" key="12">
    <source>
        <dbReference type="Proteomes" id="UP000006230"/>
    </source>
</evidence>
<dbReference type="HOGENOM" id="CLU_024920_1_0_5"/>
<dbReference type="GO" id="GO:0000271">
    <property type="term" value="P:polysaccharide biosynthetic process"/>
    <property type="evidence" value="ECO:0007669"/>
    <property type="project" value="UniProtKB-KW"/>
</dbReference>
<accession>Q0FSF9</accession>
<comment type="caution">
    <text evidence="11">The sequence shown here is derived from an EMBL/GenBank/DDBJ whole genome shotgun (WGS) entry which is preliminary data.</text>
</comment>
<evidence type="ECO:0000256" key="6">
    <source>
        <dbReference type="ARBA" id="ARBA00022989"/>
    </source>
</evidence>
<evidence type="ECO:0000256" key="3">
    <source>
        <dbReference type="ARBA" id="ARBA00022475"/>
    </source>
</evidence>
<name>Q0FSF9_SALBH</name>
<organism evidence="11 12">
    <name type="scientific">Salipiger bermudensis (strain DSM 26914 / JCM 13377 / KCTC 12554 / HTCC2601)</name>
    <name type="common">Pelagibaca bermudensis</name>
    <dbReference type="NCBI Taxonomy" id="314265"/>
    <lineage>
        <taxon>Bacteria</taxon>
        <taxon>Pseudomonadati</taxon>
        <taxon>Pseudomonadota</taxon>
        <taxon>Alphaproteobacteria</taxon>
        <taxon>Rhodobacterales</taxon>
        <taxon>Roseobacteraceae</taxon>
        <taxon>Salipiger</taxon>
    </lineage>
</organism>
<comment type="subcellular location">
    <subcellularLocation>
        <location evidence="1">Cell membrane</location>
    </subcellularLocation>
</comment>
<reference evidence="11 12" key="1">
    <citation type="journal article" date="2010" name="J. Bacteriol.">
        <title>Genome sequences of Pelagibaca bermudensis HTCC2601T and Maritimibacter alkaliphilus HTCC2654T, the type strains of two marine Roseobacter genera.</title>
        <authorList>
            <person name="Thrash J.C."/>
            <person name="Cho J.C."/>
            <person name="Ferriera S."/>
            <person name="Johnson J."/>
            <person name="Vergin K.L."/>
            <person name="Giovannoni S.J."/>
        </authorList>
    </citation>
    <scope>NUCLEOTIDE SEQUENCE [LARGE SCALE GENOMIC DNA]</scope>
    <source>
        <strain evidence="12">DSM 26914 / JCM 13377 / KCTC 12554 / HTCC2601</strain>
    </source>
</reference>
<dbReference type="eggNOG" id="COG2148">
    <property type="taxonomic scope" value="Bacteria"/>
</dbReference>
<evidence type="ECO:0000259" key="10">
    <source>
        <dbReference type="Pfam" id="PF02397"/>
    </source>
</evidence>
<dbReference type="PANTHER" id="PTHR30576:SF4">
    <property type="entry name" value="UNDECAPRENYL-PHOSPHATE GALACTOSE PHOSPHOTRANSFERASE"/>
    <property type="match status" value="1"/>
</dbReference>
<evidence type="ECO:0000256" key="7">
    <source>
        <dbReference type="ARBA" id="ARBA00023136"/>
    </source>
</evidence>
<sequence>MNDIVTAGSDRSNDLRSARNGSFTKRAFDIVLSILMLPILLPVIAVLYIAVRAEGGPGFFGHKRVGRNGTQFRCWKIRTMVPDAQERLEELLRNDPAARAEWERDRKLRNDPRVTRLGAFLRRSSLDELPQIWNVLRGEMSLIGPRPVTEPELQRYGGAAWAYLAMRPGITGLWQVSGRNDVSYEERVQLDVAYHNGVSLMGDVRILFLTVGAVLGKTGM</sequence>
<proteinExistence type="inferred from homology"/>
<dbReference type="EMBL" id="AATQ01000009">
    <property type="protein sequence ID" value="EAU47042.1"/>
    <property type="molecule type" value="Genomic_DNA"/>
</dbReference>
<dbReference type="GO" id="GO:0005886">
    <property type="term" value="C:plasma membrane"/>
    <property type="evidence" value="ECO:0007669"/>
    <property type="project" value="UniProtKB-SubCell"/>
</dbReference>
<dbReference type="PANTHER" id="PTHR30576">
    <property type="entry name" value="COLANIC BIOSYNTHESIS UDP-GLUCOSE LIPID CARRIER TRANSFERASE"/>
    <property type="match status" value="1"/>
</dbReference>
<keyword evidence="7 9" id="KW-0472">Membrane</keyword>
<comment type="similarity">
    <text evidence="2">Belongs to the bacterial sugar transferase family.</text>
</comment>
<keyword evidence="8" id="KW-0270">Exopolysaccharide synthesis</keyword>
<dbReference type="InterPro" id="IPR003362">
    <property type="entry name" value="Bact_transf"/>
</dbReference>
<keyword evidence="12" id="KW-1185">Reference proteome</keyword>
<keyword evidence="3" id="KW-1003">Cell membrane</keyword>
<dbReference type="Proteomes" id="UP000006230">
    <property type="component" value="Unassembled WGS sequence"/>
</dbReference>
<keyword evidence="6 9" id="KW-1133">Transmembrane helix</keyword>
<dbReference type="STRING" id="314265.R2601_04723"/>
<evidence type="ECO:0000256" key="5">
    <source>
        <dbReference type="ARBA" id="ARBA00022692"/>
    </source>
</evidence>
<keyword evidence="4" id="KW-0808">Transferase</keyword>
<dbReference type="GO" id="GO:0016780">
    <property type="term" value="F:phosphotransferase activity, for other substituted phosphate groups"/>
    <property type="evidence" value="ECO:0007669"/>
    <property type="project" value="TreeGrafter"/>
</dbReference>
<gene>
    <name evidence="11" type="ORF">R2601_04723</name>
</gene>
<evidence type="ECO:0000313" key="11">
    <source>
        <dbReference type="EMBL" id="EAU47042.1"/>
    </source>
</evidence>
<keyword evidence="5 9" id="KW-0812">Transmembrane</keyword>
<evidence type="ECO:0000256" key="8">
    <source>
        <dbReference type="ARBA" id="ARBA00023169"/>
    </source>
</evidence>
<feature type="domain" description="Bacterial sugar transferase" evidence="10">
    <location>
        <begin position="25"/>
        <end position="215"/>
    </location>
</feature>
<dbReference type="AlphaFoldDB" id="Q0FSF9"/>
<evidence type="ECO:0000256" key="2">
    <source>
        <dbReference type="ARBA" id="ARBA00006464"/>
    </source>
</evidence>
<evidence type="ECO:0000256" key="4">
    <source>
        <dbReference type="ARBA" id="ARBA00022679"/>
    </source>
</evidence>
<evidence type="ECO:0000256" key="9">
    <source>
        <dbReference type="SAM" id="Phobius"/>
    </source>
</evidence>
<protein>
    <submittedName>
        <fullName evidence="11">WcaJ protein</fullName>
    </submittedName>
</protein>
<feature type="transmembrane region" description="Helical" evidence="9">
    <location>
        <begin position="30"/>
        <end position="51"/>
    </location>
</feature>